<keyword evidence="12" id="KW-1185">Reference proteome</keyword>
<dbReference type="Proteomes" id="UP001163624">
    <property type="component" value="Chromosome"/>
</dbReference>
<dbReference type="Gene3D" id="3.30.565.10">
    <property type="entry name" value="Histidine kinase-like ATPase, C-terminal domain"/>
    <property type="match status" value="1"/>
</dbReference>
<keyword evidence="8" id="KW-0902">Two-component regulatory system</keyword>
<evidence type="ECO:0000256" key="6">
    <source>
        <dbReference type="ARBA" id="ARBA00022777"/>
    </source>
</evidence>
<reference evidence="11" key="1">
    <citation type="submission" date="2022-11" db="EMBL/GenBank/DDBJ databases">
        <title>Pseudomonas triclosanedens sp. nov., a triclosan degrader isolated from activated sludge.</title>
        <authorList>
            <person name="Yin Y."/>
            <person name="Lu Z."/>
        </authorList>
    </citation>
    <scope>NUCLEOTIDE SEQUENCE</scope>
    <source>
        <strain evidence="11">ZM23</strain>
    </source>
</reference>
<evidence type="ECO:0000313" key="12">
    <source>
        <dbReference type="Proteomes" id="UP001163624"/>
    </source>
</evidence>
<dbReference type="Gene3D" id="1.10.287.130">
    <property type="match status" value="1"/>
</dbReference>
<evidence type="ECO:0000256" key="9">
    <source>
        <dbReference type="SAM" id="Phobius"/>
    </source>
</evidence>
<feature type="transmembrane region" description="Helical" evidence="9">
    <location>
        <begin position="151"/>
        <end position="170"/>
    </location>
</feature>
<dbReference type="CDD" id="cd00082">
    <property type="entry name" value="HisKA"/>
    <property type="match status" value="1"/>
</dbReference>
<keyword evidence="4" id="KW-0808">Transferase</keyword>
<feature type="transmembrane region" description="Helical" evidence="9">
    <location>
        <begin position="176"/>
        <end position="197"/>
    </location>
</feature>
<dbReference type="EC" id="2.7.13.3" evidence="2"/>
<protein>
    <recommendedName>
        <fullName evidence="2">histidine kinase</fullName>
        <ecNumber evidence="2">2.7.13.3</ecNumber>
    </recommendedName>
</protein>
<dbReference type="SUPFAM" id="SSF47384">
    <property type="entry name" value="Homodimeric domain of signal transducing histidine kinase"/>
    <property type="match status" value="1"/>
</dbReference>
<dbReference type="SUPFAM" id="SSF55785">
    <property type="entry name" value="PYP-like sensor domain (PAS domain)"/>
    <property type="match status" value="1"/>
</dbReference>
<feature type="transmembrane region" description="Helical" evidence="9">
    <location>
        <begin position="65"/>
        <end position="84"/>
    </location>
</feature>
<dbReference type="SMART" id="SM00387">
    <property type="entry name" value="HATPase_c"/>
    <property type="match status" value="1"/>
</dbReference>
<evidence type="ECO:0000256" key="7">
    <source>
        <dbReference type="ARBA" id="ARBA00022840"/>
    </source>
</evidence>
<dbReference type="GO" id="GO:0016301">
    <property type="term" value="F:kinase activity"/>
    <property type="evidence" value="ECO:0007669"/>
    <property type="project" value="UniProtKB-KW"/>
</dbReference>
<dbReference type="SUPFAM" id="SSF55874">
    <property type="entry name" value="ATPase domain of HSP90 chaperone/DNA topoisomerase II/histidine kinase"/>
    <property type="match status" value="1"/>
</dbReference>
<accession>A0ABY7A5J8</accession>
<dbReference type="PANTHER" id="PTHR42878">
    <property type="entry name" value="TWO-COMPONENT HISTIDINE KINASE"/>
    <property type="match status" value="1"/>
</dbReference>
<keyword evidence="7" id="KW-0067">ATP-binding</keyword>
<evidence type="ECO:0000256" key="3">
    <source>
        <dbReference type="ARBA" id="ARBA00022553"/>
    </source>
</evidence>
<proteinExistence type="predicted"/>
<evidence type="ECO:0000256" key="5">
    <source>
        <dbReference type="ARBA" id="ARBA00022741"/>
    </source>
</evidence>
<dbReference type="SMART" id="SM00388">
    <property type="entry name" value="HisKA"/>
    <property type="match status" value="1"/>
</dbReference>
<dbReference type="EMBL" id="CP113432">
    <property type="protein sequence ID" value="WAI51384.1"/>
    <property type="molecule type" value="Genomic_DNA"/>
</dbReference>
<keyword evidence="9" id="KW-1133">Transmembrane helix</keyword>
<feature type="transmembrane region" description="Helical" evidence="9">
    <location>
        <begin position="119"/>
        <end position="139"/>
    </location>
</feature>
<evidence type="ECO:0000259" key="10">
    <source>
        <dbReference type="PROSITE" id="PS50109"/>
    </source>
</evidence>
<keyword evidence="6 11" id="KW-0418">Kinase</keyword>
<keyword evidence="9" id="KW-0812">Transmembrane</keyword>
<dbReference type="InterPro" id="IPR035965">
    <property type="entry name" value="PAS-like_dom_sf"/>
</dbReference>
<dbReference type="InterPro" id="IPR050351">
    <property type="entry name" value="BphY/WalK/GraS-like"/>
</dbReference>
<comment type="catalytic activity">
    <reaction evidence="1">
        <text>ATP + protein L-histidine = ADP + protein N-phospho-L-histidine.</text>
        <dbReference type="EC" id="2.7.13.3"/>
    </reaction>
</comment>
<evidence type="ECO:0000256" key="2">
    <source>
        <dbReference type="ARBA" id="ARBA00012438"/>
    </source>
</evidence>
<sequence>MEFLPTTDPLGCAIASTLALTGTLFFSAWRVHRWYWLLSFALAYGFGGVAFGLRGVLQIGEANAPFLQVVLVATALTLVMMGMTGATSASGNLHRWALRLSLLVATLEIGLSATHQLSVLAALCISAVYFVGFGILTLIAAHRAPLPGHTVVLTTLALYLGSVAATRLGWIEPVTAQNLGALPVAMLGLAMLFTRLLTLHRQTQPYVPDLCESCEVQAQLRELNHSLEEQITERTAQLHNYRKFLDDALQAIPDPTLICDALSNVILANRAAARYFQVNTPSDLCERKASSLLKGLRTLAGDSVFGKLGLGIIAHEQNCIECNDGERSLLLRMTRLHETVSITHDDEYVIIFTDISGLRQAQAERDEALRFITHDMRAPQASTLTLIELLRVNPDAVEPEEFIRRVENNARRTLQLAESFLLLSKAQEGEIHLSPCQLDSILYEVIDQAWSIAQACRIDIKLDRPDEGEVLADTALLHRALANLLDNAIKASPPNTEIVCQVTQSNDSWQINVIDQGPGLAQHQVQALLKPFSRSPIGSRHNGFGLGLAFVSKVAQRHGGKLTIESTLGVGTRFSLILPLRTPCNS</sequence>
<dbReference type="InterPro" id="IPR005467">
    <property type="entry name" value="His_kinase_dom"/>
</dbReference>
<name>A0ABY7A5J8_9PSED</name>
<dbReference type="Gene3D" id="3.30.450.20">
    <property type="entry name" value="PAS domain"/>
    <property type="match status" value="1"/>
</dbReference>
<evidence type="ECO:0000313" key="11">
    <source>
        <dbReference type="EMBL" id="WAI51384.1"/>
    </source>
</evidence>
<organism evidence="11 12">
    <name type="scientific">Pseudomonas triclosanedens</name>
    <dbReference type="NCBI Taxonomy" id="2961893"/>
    <lineage>
        <taxon>Bacteria</taxon>
        <taxon>Pseudomonadati</taxon>
        <taxon>Pseudomonadota</taxon>
        <taxon>Gammaproteobacteria</taxon>
        <taxon>Pseudomonadales</taxon>
        <taxon>Pseudomonadaceae</taxon>
        <taxon>Pseudomonas</taxon>
    </lineage>
</organism>
<gene>
    <name evidence="11" type="ORF">OU419_09085</name>
</gene>
<keyword evidence="5" id="KW-0547">Nucleotide-binding</keyword>
<evidence type="ECO:0000256" key="1">
    <source>
        <dbReference type="ARBA" id="ARBA00000085"/>
    </source>
</evidence>
<dbReference type="InterPro" id="IPR036890">
    <property type="entry name" value="HATPase_C_sf"/>
</dbReference>
<dbReference type="RefSeq" id="WP_254476737.1">
    <property type="nucleotide sequence ID" value="NZ_CP113432.1"/>
</dbReference>
<dbReference type="InterPro" id="IPR003661">
    <property type="entry name" value="HisK_dim/P_dom"/>
</dbReference>
<keyword evidence="3" id="KW-0597">Phosphoprotein</keyword>
<feature type="transmembrane region" description="Helical" evidence="9">
    <location>
        <begin position="34"/>
        <end position="53"/>
    </location>
</feature>
<dbReference type="CDD" id="cd00075">
    <property type="entry name" value="HATPase"/>
    <property type="match status" value="1"/>
</dbReference>
<dbReference type="PRINTS" id="PR00344">
    <property type="entry name" value="BCTRLSENSOR"/>
</dbReference>
<dbReference type="PANTHER" id="PTHR42878:SF7">
    <property type="entry name" value="SENSOR HISTIDINE KINASE GLRK"/>
    <property type="match status" value="1"/>
</dbReference>
<dbReference type="Pfam" id="PF02518">
    <property type="entry name" value="HATPase_c"/>
    <property type="match status" value="1"/>
</dbReference>
<evidence type="ECO:0000256" key="4">
    <source>
        <dbReference type="ARBA" id="ARBA00022679"/>
    </source>
</evidence>
<dbReference type="InterPro" id="IPR036097">
    <property type="entry name" value="HisK_dim/P_sf"/>
</dbReference>
<dbReference type="InterPro" id="IPR004358">
    <property type="entry name" value="Sig_transdc_His_kin-like_C"/>
</dbReference>
<feature type="transmembrane region" description="Helical" evidence="9">
    <location>
        <begin position="6"/>
        <end position="27"/>
    </location>
</feature>
<evidence type="ECO:0000256" key="8">
    <source>
        <dbReference type="ARBA" id="ARBA00023012"/>
    </source>
</evidence>
<dbReference type="PROSITE" id="PS50109">
    <property type="entry name" value="HIS_KIN"/>
    <property type="match status" value="1"/>
</dbReference>
<dbReference type="InterPro" id="IPR003594">
    <property type="entry name" value="HATPase_dom"/>
</dbReference>
<feature type="domain" description="Histidine kinase" evidence="10">
    <location>
        <begin position="371"/>
        <end position="582"/>
    </location>
</feature>
<keyword evidence="9" id="KW-0472">Membrane</keyword>